<keyword evidence="8" id="KW-1185">Reference proteome</keyword>
<organism evidence="7 8">
    <name type="scientific">Methylobacterium nodulans (strain LMG 21967 / CNCM I-2342 / ORS 2060)</name>
    <dbReference type="NCBI Taxonomy" id="460265"/>
    <lineage>
        <taxon>Bacteria</taxon>
        <taxon>Pseudomonadati</taxon>
        <taxon>Pseudomonadota</taxon>
        <taxon>Alphaproteobacteria</taxon>
        <taxon>Hyphomicrobiales</taxon>
        <taxon>Methylobacteriaceae</taxon>
        <taxon>Methylobacterium</taxon>
    </lineage>
</organism>
<dbReference type="PANTHER" id="PTHR43400:SF10">
    <property type="entry name" value="3-OXOSTEROID 1-DEHYDROGENASE"/>
    <property type="match status" value="1"/>
</dbReference>
<dbReference type="PANTHER" id="PTHR43400">
    <property type="entry name" value="FUMARATE REDUCTASE"/>
    <property type="match status" value="1"/>
</dbReference>
<dbReference type="AlphaFoldDB" id="B8IW56"/>
<comment type="cofactor">
    <cofactor evidence="1">
        <name>FAD</name>
        <dbReference type="ChEBI" id="CHEBI:57692"/>
    </cofactor>
</comment>
<dbReference type="SUPFAM" id="SSF56425">
    <property type="entry name" value="Succinate dehydrogenase/fumarate reductase flavoprotein, catalytic domain"/>
    <property type="match status" value="1"/>
</dbReference>
<dbReference type="Gene3D" id="3.50.50.60">
    <property type="entry name" value="FAD/NAD(P)-binding domain"/>
    <property type="match status" value="2"/>
</dbReference>
<dbReference type="InterPro" id="IPR036188">
    <property type="entry name" value="FAD/NAD-bd_sf"/>
</dbReference>
<dbReference type="RefSeq" id="WP_015934183.1">
    <property type="nucleotide sequence ID" value="NC_011892.1"/>
</dbReference>
<protein>
    <submittedName>
        <fullName evidence="7">Fumarate reductase/succinate dehydrogenase flavoprotein domain protein</fullName>
    </submittedName>
</protein>
<dbReference type="GO" id="GO:0016491">
    <property type="term" value="F:oxidoreductase activity"/>
    <property type="evidence" value="ECO:0007669"/>
    <property type="project" value="UniProtKB-KW"/>
</dbReference>
<keyword evidence="2" id="KW-0285">Flavoprotein</keyword>
<evidence type="ECO:0000256" key="5">
    <source>
        <dbReference type="SAM" id="MobiDB-lite"/>
    </source>
</evidence>
<evidence type="ECO:0000256" key="3">
    <source>
        <dbReference type="ARBA" id="ARBA00022827"/>
    </source>
</evidence>
<evidence type="ECO:0000313" key="7">
    <source>
        <dbReference type="EMBL" id="ACL62646.1"/>
    </source>
</evidence>
<dbReference type="Pfam" id="PF00890">
    <property type="entry name" value="FAD_binding_2"/>
    <property type="match status" value="1"/>
</dbReference>
<gene>
    <name evidence="7" type="ordered locus">Mnod_8558</name>
</gene>
<feature type="region of interest" description="Disordered" evidence="5">
    <location>
        <begin position="557"/>
        <end position="579"/>
    </location>
</feature>
<name>B8IW56_METNO</name>
<proteinExistence type="predicted"/>
<keyword evidence="4" id="KW-0560">Oxidoreductase</keyword>
<evidence type="ECO:0000259" key="6">
    <source>
        <dbReference type="Pfam" id="PF00890"/>
    </source>
</evidence>
<sequence length="579" mass="60761">MDSAWDVIVVGSGAGGLTAASIAAAEGCSVLLVEQAPVVGGTTAISGGMVWIPGNGKAAQSPDRLEAARIYLEHTAPPGDRQRLEAFLASGADAVRDLEARTALRLQPVPTYPDYYPDLPGATSSGRVLEPEPYDAGQLGDAFALLRDPLPEFTLFGGMMISRQDIPHLRRVGRSWRSAWHVAKLLLRYGAQRLRARRGTTLYLGNALVARLLQSARDLGVTIRTRTSAERLVTDRSGRVAGVELVDGEGRRTTAQARRGVVLATGGLSHGGAMRASYVPTAAGTLTATVDPGKAARGARLATEVGARLSEPTEQGAFWVPASTFTRRDGSRGVFPHTVTDRAKPGLIAVGSDGRRFVNEAVSYHEFVRAQLASAGRAVPAWLLCDRQFLWKYGLGKVKPFTRFPGADIASGYLKRGSTLADLAAAIGVPAAALADTVETFNRDARCGEDPAFGRGRDIYQRHLGDADHAPNPCVAPIEHAPFYAVAVWPADLGMSAGIVTDAQARVLGADGSPIPGLFACGNDMASIMQGAYPGPGITLGPALTFGWIAGRGAASALREQTEQPTAGEPAALSPTGTS</sequence>
<dbReference type="InterPro" id="IPR003953">
    <property type="entry name" value="FAD-dep_OxRdtase_2_FAD-bd"/>
</dbReference>
<dbReference type="PRINTS" id="PR00411">
    <property type="entry name" value="PNDRDTASEI"/>
</dbReference>
<dbReference type="HOGENOM" id="CLU_011398_4_2_5"/>
<keyword evidence="3" id="KW-0274">FAD</keyword>
<dbReference type="OrthoDB" id="3178130at2"/>
<evidence type="ECO:0000313" key="8">
    <source>
        <dbReference type="Proteomes" id="UP000008207"/>
    </source>
</evidence>
<dbReference type="SUPFAM" id="SSF51905">
    <property type="entry name" value="FAD/NAD(P)-binding domain"/>
    <property type="match status" value="1"/>
</dbReference>
<feature type="domain" description="FAD-dependent oxidoreductase 2 FAD-binding" evidence="6">
    <location>
        <begin position="6"/>
        <end position="540"/>
    </location>
</feature>
<geneLocation type="plasmid" evidence="7 8">
    <name>pMNOD01</name>
</geneLocation>
<evidence type="ECO:0000256" key="1">
    <source>
        <dbReference type="ARBA" id="ARBA00001974"/>
    </source>
</evidence>
<evidence type="ECO:0000256" key="2">
    <source>
        <dbReference type="ARBA" id="ARBA00022630"/>
    </source>
</evidence>
<evidence type="ECO:0000256" key="4">
    <source>
        <dbReference type="ARBA" id="ARBA00023002"/>
    </source>
</evidence>
<dbReference type="Proteomes" id="UP000008207">
    <property type="component" value="Plasmid pMNOD01"/>
</dbReference>
<dbReference type="InterPro" id="IPR027477">
    <property type="entry name" value="Succ_DH/fumarate_Rdtase_cat_sf"/>
</dbReference>
<keyword evidence="7" id="KW-0614">Plasmid</keyword>
<reference evidence="8" key="1">
    <citation type="submission" date="2009-01" db="EMBL/GenBank/DDBJ databases">
        <title>Complete sequence of plasmid 1 of Methylobacterium nodulans ORS 2060.</title>
        <authorList>
            <consortium name="US DOE Joint Genome Institute"/>
            <person name="Lucas S."/>
            <person name="Copeland A."/>
            <person name="Lapidus A."/>
            <person name="Glavina del Rio T."/>
            <person name="Dalin E."/>
            <person name="Tice H."/>
            <person name="Bruce D."/>
            <person name="Goodwin L."/>
            <person name="Pitluck S."/>
            <person name="Sims D."/>
            <person name="Brettin T."/>
            <person name="Detter J.C."/>
            <person name="Han C."/>
            <person name="Larimer F."/>
            <person name="Land M."/>
            <person name="Hauser L."/>
            <person name="Kyrpides N."/>
            <person name="Ivanova N."/>
            <person name="Marx C.J."/>
            <person name="Richardson P."/>
        </authorList>
    </citation>
    <scope>NUCLEOTIDE SEQUENCE [LARGE SCALE GENOMIC DNA]</scope>
    <source>
        <strain evidence="8">LMG 21967 / CNCM I-2342 / ORS 2060</strain>
        <plasmid evidence="8">Plasmid pMNOD01</plasmid>
    </source>
</reference>
<dbReference type="GO" id="GO:0008202">
    <property type="term" value="P:steroid metabolic process"/>
    <property type="evidence" value="ECO:0007669"/>
    <property type="project" value="UniProtKB-ARBA"/>
</dbReference>
<dbReference type="InterPro" id="IPR050315">
    <property type="entry name" value="FAD-oxidoreductase_2"/>
</dbReference>
<dbReference type="KEGG" id="mno:Mnod_8558"/>
<accession>B8IW56</accession>
<dbReference type="EMBL" id="CP001350">
    <property type="protein sequence ID" value="ACL62646.1"/>
    <property type="molecule type" value="Genomic_DNA"/>
</dbReference>